<reference evidence="2 3" key="1">
    <citation type="journal article" date="2018" name="Science">
        <title>The opium poppy genome and morphinan production.</title>
        <authorList>
            <person name="Guo L."/>
            <person name="Winzer T."/>
            <person name="Yang X."/>
            <person name="Li Y."/>
            <person name="Ning Z."/>
            <person name="He Z."/>
            <person name="Teodor R."/>
            <person name="Lu Y."/>
            <person name="Bowser T.A."/>
            <person name="Graham I.A."/>
            <person name="Ye K."/>
        </authorList>
    </citation>
    <scope>NUCLEOTIDE SEQUENCE [LARGE SCALE GENOMIC DNA]</scope>
    <source>
        <strain evidence="3">cv. HN1</strain>
        <tissue evidence="2">Leaves</tissue>
    </source>
</reference>
<keyword evidence="1" id="KW-0732">Signal</keyword>
<dbReference type="Proteomes" id="UP000316621">
    <property type="component" value="Chromosome 1"/>
</dbReference>
<feature type="signal peptide" evidence="1">
    <location>
        <begin position="1"/>
        <end position="29"/>
    </location>
</feature>
<organism evidence="2 3">
    <name type="scientific">Papaver somniferum</name>
    <name type="common">Opium poppy</name>
    <dbReference type="NCBI Taxonomy" id="3469"/>
    <lineage>
        <taxon>Eukaryota</taxon>
        <taxon>Viridiplantae</taxon>
        <taxon>Streptophyta</taxon>
        <taxon>Embryophyta</taxon>
        <taxon>Tracheophyta</taxon>
        <taxon>Spermatophyta</taxon>
        <taxon>Magnoliopsida</taxon>
        <taxon>Ranunculales</taxon>
        <taxon>Papaveraceae</taxon>
        <taxon>Papaveroideae</taxon>
        <taxon>Papaver</taxon>
    </lineage>
</organism>
<dbReference type="EMBL" id="CM010715">
    <property type="protein sequence ID" value="RZC47104.1"/>
    <property type="molecule type" value="Genomic_DNA"/>
</dbReference>
<keyword evidence="3" id="KW-1185">Reference proteome</keyword>
<sequence length="79" mass="8241">MASAKVSFFLGFIIASLLLLSMSLESLDAISHPCSGHEGLVPAENGVSCGESGMYTVSSDFAHKEVACDPACWPDCACK</sequence>
<gene>
    <name evidence="2" type="ORF">C5167_040054</name>
</gene>
<protein>
    <submittedName>
        <fullName evidence="2">Uncharacterized protein</fullName>
    </submittedName>
</protein>
<evidence type="ECO:0000256" key="1">
    <source>
        <dbReference type="SAM" id="SignalP"/>
    </source>
</evidence>
<feature type="chain" id="PRO_5021494193" evidence="1">
    <location>
        <begin position="30"/>
        <end position="79"/>
    </location>
</feature>
<proteinExistence type="predicted"/>
<dbReference type="Gramene" id="RZC47104">
    <property type="protein sequence ID" value="RZC47104"/>
    <property type="gene ID" value="C5167_040054"/>
</dbReference>
<accession>A0A4Y7IE16</accession>
<name>A0A4Y7IE16_PAPSO</name>
<evidence type="ECO:0000313" key="3">
    <source>
        <dbReference type="Proteomes" id="UP000316621"/>
    </source>
</evidence>
<dbReference type="AlphaFoldDB" id="A0A4Y7IE16"/>
<evidence type="ECO:0000313" key="2">
    <source>
        <dbReference type="EMBL" id="RZC47104.1"/>
    </source>
</evidence>